<name>A0ABY4C6I3_9MICO</name>
<keyword evidence="8" id="KW-0902">Two-component regulatory system</keyword>
<feature type="transmembrane region" description="Helical" evidence="10">
    <location>
        <begin position="143"/>
        <end position="162"/>
    </location>
</feature>
<evidence type="ECO:0000256" key="1">
    <source>
        <dbReference type="ARBA" id="ARBA00000085"/>
    </source>
</evidence>
<dbReference type="EC" id="2.7.13.3" evidence="2"/>
<keyword evidence="13" id="KW-1185">Reference proteome</keyword>
<feature type="region of interest" description="Disordered" evidence="9">
    <location>
        <begin position="660"/>
        <end position="683"/>
    </location>
</feature>
<evidence type="ECO:0000256" key="7">
    <source>
        <dbReference type="ARBA" id="ARBA00022840"/>
    </source>
</evidence>
<evidence type="ECO:0000256" key="4">
    <source>
        <dbReference type="ARBA" id="ARBA00022679"/>
    </source>
</evidence>
<sequence length="683" mass="70357">MTAPSARRSLTPWRSRAAHAAVVGWGVAASLAFAVSLPSAYRAVSTVCSAAVCPPASFDAAAAARVRELGIPLDVWALVAIGSITVFALTCAAVGAMLLGAVRSTSGRGHDTAFATAALLFALIVAFPQTLESLATELPALRPAVEVFTSLSLVAFVAWIMTLPEGRLRSSSSVVILISATAYAAMVPIAPALGIPGLAVALGGLTVFAAVAWDVVLRFRERRRSRRRDVPPLGMELPIAVVALVTLAAAGVVQGTAVPRGSLGDIVLQVLLSLVFLALPIGLGASLLRRGIPDGRGSLAAVLVGGVSTGLLLSLFVVGYLAVVAAGADPAFAAVLAAAIVALAAAPVVVGVRGLVRRVARSPRDSARALHDISARLTRVSDPDTVPDAAAAAIVEVFGFADAWIESAERSTPEGAVPVPINHGTTTYATLVVMPRPLQDLAGERERDGLAALAAYLGAVFAAAAREADLRAAHAELILARDAERTSLRDELHDELGPLLGSVVLRLRAAENLVEPSSRALIDGSRRDVTSAVAAIRRIAYGLRPPALDEDGLATAIEIFGRGLSSAGFAVTVRDETSGEPLPSTHQLAVYRIALEAMVNALTHSGGTGCVVVMHRERGDFVVDIEDDGSGGSDAELDPGIGVLSMRERARQVRGTVEHAATAGGGTRVRVRIPGPRTDAGSP</sequence>
<organism evidence="12 13">
    <name type="scientific">Agromyces larvae</name>
    <dbReference type="NCBI Taxonomy" id="2929802"/>
    <lineage>
        <taxon>Bacteria</taxon>
        <taxon>Bacillati</taxon>
        <taxon>Actinomycetota</taxon>
        <taxon>Actinomycetes</taxon>
        <taxon>Micrococcales</taxon>
        <taxon>Microbacteriaceae</taxon>
        <taxon>Agromyces</taxon>
    </lineage>
</organism>
<dbReference type="Pfam" id="PF02518">
    <property type="entry name" value="HATPase_c"/>
    <property type="match status" value="1"/>
</dbReference>
<feature type="transmembrane region" description="Helical" evidence="10">
    <location>
        <begin position="331"/>
        <end position="356"/>
    </location>
</feature>
<evidence type="ECO:0000313" key="12">
    <source>
        <dbReference type="EMBL" id="UOE45796.1"/>
    </source>
</evidence>
<keyword evidence="6 12" id="KW-0418">Kinase</keyword>
<dbReference type="EMBL" id="CP094528">
    <property type="protein sequence ID" value="UOE45796.1"/>
    <property type="molecule type" value="Genomic_DNA"/>
</dbReference>
<feature type="transmembrane region" description="Helical" evidence="10">
    <location>
        <begin position="174"/>
        <end position="193"/>
    </location>
</feature>
<evidence type="ECO:0000259" key="11">
    <source>
        <dbReference type="SMART" id="SM00387"/>
    </source>
</evidence>
<feature type="transmembrane region" description="Helical" evidence="10">
    <location>
        <begin position="237"/>
        <end position="254"/>
    </location>
</feature>
<dbReference type="CDD" id="cd16917">
    <property type="entry name" value="HATPase_UhpB-NarQ-NarX-like"/>
    <property type="match status" value="1"/>
</dbReference>
<feature type="transmembrane region" description="Helical" evidence="10">
    <location>
        <begin position="266"/>
        <end position="288"/>
    </location>
</feature>
<keyword evidence="5" id="KW-0547">Nucleotide-binding</keyword>
<gene>
    <name evidence="12" type="ORF">MTO99_08645</name>
</gene>
<feature type="domain" description="Histidine kinase/HSP90-like ATPase" evidence="11">
    <location>
        <begin position="585"/>
        <end position="677"/>
    </location>
</feature>
<feature type="transmembrane region" description="Helical" evidence="10">
    <location>
        <begin position="112"/>
        <end position="131"/>
    </location>
</feature>
<dbReference type="InterPro" id="IPR050482">
    <property type="entry name" value="Sensor_HK_TwoCompSys"/>
</dbReference>
<proteinExistence type="predicted"/>
<dbReference type="InterPro" id="IPR003594">
    <property type="entry name" value="HATPase_dom"/>
</dbReference>
<dbReference type="InterPro" id="IPR036890">
    <property type="entry name" value="HATPase_C_sf"/>
</dbReference>
<keyword evidence="4" id="KW-0808">Transferase</keyword>
<dbReference type="PANTHER" id="PTHR24421:SF10">
    <property type="entry name" value="NITRATE_NITRITE SENSOR PROTEIN NARQ"/>
    <property type="match status" value="1"/>
</dbReference>
<dbReference type="PANTHER" id="PTHR24421">
    <property type="entry name" value="NITRATE/NITRITE SENSOR PROTEIN NARX-RELATED"/>
    <property type="match status" value="1"/>
</dbReference>
<reference evidence="12 13" key="1">
    <citation type="submission" date="2022-03" db="EMBL/GenBank/DDBJ databases">
        <title>Mucilaginibacter sp. isolated from the gut of Protaetia brevitarsis seulensis larvae.</title>
        <authorList>
            <person name="Won M."/>
            <person name="Kim S.-J."/>
            <person name="Kwon S.-W."/>
        </authorList>
    </citation>
    <scope>NUCLEOTIDE SEQUENCE [LARGE SCALE GENOMIC DNA]</scope>
    <source>
        <strain evidence="12 13">CFWR-12</strain>
    </source>
</reference>
<keyword evidence="3" id="KW-0597">Phosphoprotein</keyword>
<dbReference type="Gene3D" id="1.20.5.1930">
    <property type="match status" value="1"/>
</dbReference>
<evidence type="ECO:0000313" key="13">
    <source>
        <dbReference type="Proteomes" id="UP000832097"/>
    </source>
</evidence>
<comment type="catalytic activity">
    <reaction evidence="1">
        <text>ATP + protein L-histidine = ADP + protein N-phospho-L-histidine.</text>
        <dbReference type="EC" id="2.7.13.3"/>
    </reaction>
</comment>
<evidence type="ECO:0000256" key="6">
    <source>
        <dbReference type="ARBA" id="ARBA00022777"/>
    </source>
</evidence>
<dbReference type="InterPro" id="IPR011712">
    <property type="entry name" value="Sig_transdc_His_kin_sub3_dim/P"/>
</dbReference>
<protein>
    <recommendedName>
        <fullName evidence="2">histidine kinase</fullName>
        <ecNumber evidence="2">2.7.13.3</ecNumber>
    </recommendedName>
</protein>
<dbReference type="GO" id="GO:0016301">
    <property type="term" value="F:kinase activity"/>
    <property type="evidence" value="ECO:0007669"/>
    <property type="project" value="UniProtKB-KW"/>
</dbReference>
<dbReference type="Proteomes" id="UP000832097">
    <property type="component" value="Chromosome"/>
</dbReference>
<dbReference type="RefSeq" id="WP_243558429.1">
    <property type="nucleotide sequence ID" value="NZ_CP094528.1"/>
</dbReference>
<evidence type="ECO:0000256" key="9">
    <source>
        <dbReference type="SAM" id="MobiDB-lite"/>
    </source>
</evidence>
<dbReference type="Pfam" id="PF07730">
    <property type="entry name" value="HisKA_3"/>
    <property type="match status" value="1"/>
</dbReference>
<keyword evidence="10" id="KW-0472">Membrane</keyword>
<evidence type="ECO:0000256" key="3">
    <source>
        <dbReference type="ARBA" id="ARBA00022553"/>
    </source>
</evidence>
<accession>A0ABY4C6I3</accession>
<evidence type="ECO:0000256" key="5">
    <source>
        <dbReference type="ARBA" id="ARBA00022741"/>
    </source>
</evidence>
<dbReference type="SUPFAM" id="SSF55874">
    <property type="entry name" value="ATPase domain of HSP90 chaperone/DNA topoisomerase II/histidine kinase"/>
    <property type="match status" value="1"/>
</dbReference>
<evidence type="ECO:0000256" key="2">
    <source>
        <dbReference type="ARBA" id="ARBA00012438"/>
    </source>
</evidence>
<keyword evidence="10" id="KW-0812">Transmembrane</keyword>
<keyword evidence="10" id="KW-1133">Transmembrane helix</keyword>
<feature type="transmembrane region" description="Helical" evidence="10">
    <location>
        <begin position="74"/>
        <end position="100"/>
    </location>
</feature>
<evidence type="ECO:0000256" key="10">
    <source>
        <dbReference type="SAM" id="Phobius"/>
    </source>
</evidence>
<feature type="transmembrane region" description="Helical" evidence="10">
    <location>
        <begin position="199"/>
        <end position="217"/>
    </location>
</feature>
<keyword evidence="7" id="KW-0067">ATP-binding</keyword>
<feature type="transmembrane region" description="Helical" evidence="10">
    <location>
        <begin position="300"/>
        <end position="325"/>
    </location>
</feature>
<dbReference type="Gene3D" id="3.30.565.10">
    <property type="entry name" value="Histidine kinase-like ATPase, C-terminal domain"/>
    <property type="match status" value="1"/>
</dbReference>
<dbReference type="SMART" id="SM00387">
    <property type="entry name" value="HATPase_c"/>
    <property type="match status" value="1"/>
</dbReference>
<evidence type="ECO:0000256" key="8">
    <source>
        <dbReference type="ARBA" id="ARBA00023012"/>
    </source>
</evidence>